<evidence type="ECO:0000256" key="1">
    <source>
        <dbReference type="ARBA" id="ARBA00008950"/>
    </source>
</evidence>
<dbReference type="GO" id="GO:0016791">
    <property type="term" value="F:phosphatase activity"/>
    <property type="evidence" value="ECO:0007669"/>
    <property type="project" value="TreeGrafter"/>
</dbReference>
<keyword evidence="4" id="KW-1185">Reference proteome</keyword>
<comment type="similarity">
    <text evidence="1">Belongs to the metallophosphoesterase superfamily. YfcE family.</text>
</comment>
<dbReference type="PIRSF" id="PIRSF000883">
    <property type="entry name" value="Pesterase_MJ0912"/>
    <property type="match status" value="1"/>
</dbReference>
<dbReference type="GO" id="GO:0005737">
    <property type="term" value="C:cytoplasm"/>
    <property type="evidence" value="ECO:0007669"/>
    <property type="project" value="TreeGrafter"/>
</dbReference>
<protein>
    <submittedName>
        <fullName evidence="3">Metallophosphoesterase</fullName>
    </submittedName>
</protein>
<evidence type="ECO:0000313" key="4">
    <source>
        <dbReference type="Proteomes" id="UP000001916"/>
    </source>
</evidence>
<dbReference type="AlphaFoldDB" id="D7BEL3"/>
<dbReference type="SUPFAM" id="SSF56300">
    <property type="entry name" value="Metallo-dependent phosphatases"/>
    <property type="match status" value="1"/>
</dbReference>
<dbReference type="KEGG" id="msv:Mesil_1363"/>
<dbReference type="HOGENOM" id="CLU_074761_0_1_0"/>
<evidence type="ECO:0000259" key="2">
    <source>
        <dbReference type="Pfam" id="PF12850"/>
    </source>
</evidence>
<dbReference type="InterPro" id="IPR024654">
    <property type="entry name" value="Calcineurin-like_PHP_lpxH"/>
</dbReference>
<dbReference type="OrthoDB" id="9800565at2"/>
<dbReference type="PANTHER" id="PTHR42850:SF2">
    <property type="entry name" value="BLL5683 PROTEIN"/>
    <property type="match status" value="1"/>
</dbReference>
<dbReference type="Proteomes" id="UP000001916">
    <property type="component" value="Chromosome"/>
</dbReference>
<dbReference type="STRING" id="526227.Mesil_1363"/>
<accession>D7BEL3</accession>
<feature type="domain" description="Calcineurin-like phosphoesterase" evidence="2">
    <location>
        <begin position="1"/>
        <end position="187"/>
    </location>
</feature>
<dbReference type="RefSeq" id="WP_013157825.1">
    <property type="nucleotide sequence ID" value="NC_014212.1"/>
</dbReference>
<reference evidence="3 4" key="1">
    <citation type="journal article" date="2010" name="Stand. Genomic Sci.">
        <title>Complete genome sequence of Meiothermus silvanus type strain (VI-R2).</title>
        <authorList>
            <person name="Sikorski J."/>
            <person name="Tindall B.J."/>
            <person name="Lowry S."/>
            <person name="Lucas S."/>
            <person name="Nolan M."/>
            <person name="Copeland A."/>
            <person name="Glavina Del Rio T."/>
            <person name="Tice H."/>
            <person name="Cheng J.F."/>
            <person name="Han C."/>
            <person name="Pitluck S."/>
            <person name="Liolios K."/>
            <person name="Ivanova N."/>
            <person name="Mavromatis K."/>
            <person name="Mikhailova N."/>
            <person name="Pati A."/>
            <person name="Goodwin L."/>
            <person name="Chen A."/>
            <person name="Palaniappan K."/>
            <person name="Land M."/>
            <person name="Hauser L."/>
            <person name="Chang Y.J."/>
            <person name="Jeffries C.D."/>
            <person name="Rohde M."/>
            <person name="Goker M."/>
            <person name="Woyke T."/>
            <person name="Bristow J."/>
            <person name="Eisen J.A."/>
            <person name="Markowitz V."/>
            <person name="Hugenholtz P."/>
            <person name="Kyrpides N.C."/>
            <person name="Klenk H.P."/>
            <person name="Lapidus A."/>
        </authorList>
    </citation>
    <scope>NUCLEOTIDE SEQUENCE [LARGE SCALE GENOMIC DNA]</scope>
    <source>
        <strain evidence="4">ATCC 700542 / DSM 9946 / VI-R2</strain>
    </source>
</reference>
<dbReference type="InterPro" id="IPR011152">
    <property type="entry name" value="Pesterase_MJ0912"/>
</dbReference>
<dbReference type="EMBL" id="CP002042">
    <property type="protein sequence ID" value="ADH63256.1"/>
    <property type="molecule type" value="Genomic_DNA"/>
</dbReference>
<organism evidence="3 4">
    <name type="scientific">Allomeiothermus silvanus (strain ATCC 700542 / DSM 9946 / NBRC 106475 / NCIMB 13440 / VI-R2)</name>
    <name type="common">Thermus silvanus</name>
    <dbReference type="NCBI Taxonomy" id="526227"/>
    <lineage>
        <taxon>Bacteria</taxon>
        <taxon>Thermotogati</taxon>
        <taxon>Deinococcota</taxon>
        <taxon>Deinococci</taxon>
        <taxon>Thermales</taxon>
        <taxon>Thermaceae</taxon>
        <taxon>Allomeiothermus</taxon>
    </lineage>
</organism>
<dbReference type="Gene3D" id="3.60.21.10">
    <property type="match status" value="1"/>
</dbReference>
<sequence>MRIGIIADIHANLPALEAALTALREEGVDQVLAIGDLVGYGPHPRQVLRLLEREGIACVLGSADIRVAFNLPSEARSGIAETVLQWTITQLGKRELNFLRNLRSRHRMDIGGGRLLAFHGTPDDPEVKLDIDIPVTDLVRMFEQSRARYMVAAGKHIPYERRVGQGILVDPGSVGLTLGGEPGADVLLLEEIPQAQEGQPALKVRFLKVPYDFGQVLFDLAAWELPPVLSDVIRQGRFPG</sequence>
<evidence type="ECO:0000313" key="3">
    <source>
        <dbReference type="EMBL" id="ADH63256.1"/>
    </source>
</evidence>
<dbReference type="PANTHER" id="PTHR42850">
    <property type="entry name" value="METALLOPHOSPHOESTERASE"/>
    <property type="match status" value="1"/>
</dbReference>
<gene>
    <name evidence="3" type="ordered locus">Mesil_1363</name>
</gene>
<dbReference type="eggNOG" id="COG0639">
    <property type="taxonomic scope" value="Bacteria"/>
</dbReference>
<proteinExistence type="inferred from homology"/>
<dbReference type="Pfam" id="PF12850">
    <property type="entry name" value="Metallophos_2"/>
    <property type="match status" value="1"/>
</dbReference>
<dbReference type="InterPro" id="IPR050126">
    <property type="entry name" value="Ap4A_hydrolase"/>
</dbReference>
<dbReference type="InterPro" id="IPR029052">
    <property type="entry name" value="Metallo-depent_PP-like"/>
</dbReference>
<name>D7BEL3_ALLS1</name>